<dbReference type="InterPro" id="IPR021858">
    <property type="entry name" value="Fun_TF"/>
</dbReference>
<gene>
    <name evidence="2" type="ORF">APUU_60347A</name>
</gene>
<dbReference type="AlphaFoldDB" id="A0A7R7XV10"/>
<evidence type="ECO:0000256" key="1">
    <source>
        <dbReference type="SAM" id="MobiDB-lite"/>
    </source>
</evidence>
<evidence type="ECO:0000313" key="2">
    <source>
        <dbReference type="EMBL" id="BCS27299.1"/>
    </source>
</evidence>
<dbReference type="Pfam" id="PF11951">
    <property type="entry name" value="Fungal_trans_2"/>
    <property type="match status" value="1"/>
</dbReference>
<sequence length="581" mass="64802">MSTALQSSLASASVGHTLEEVERLAGLPLVAGESIFVGPFGVLGLKTGEPEENTAVASQNGVLAPADDNPGTSDTMSMMLPSFICYENLDLTDICLDWPDLFGMDSLWQCPAFTPPPEPSIWHGQVSDGITDNQSLSLHPMPPPFELVGIEMPEVETLLFHYRQRVICDMFSFPPHDKSPMEIMNAASAVVTLANIRYMGTERLTHASMENLLATRISNSAYAQGQAHMKHSLTVELRQSRPPKYKDQLMALSAMLGFATTPAPTWLTLNAFYASAALPKGLYPENAGYSTVYTWNRILTESASVLYNKPGKGQLDGGWISIPQHGQPPHQDKDTGEGLETNPRPSLDLDDFLRLGSSSICTELGSQRDHGSSLNDIHLEDSREDAKALYRQLYGKQSRRDAALLDSIQKKKQWLEDMIWKLAATGSSGCTGVSKSEGKAEQSRWYMVKAFNQGLLIFFYRRIQYLDPRLLQAYVTDVIQSLRNSKAVCRTHNVEGSGHAWPAFMAGCEAISQTDRDFVSSWMDQAYSKTGFRRFKTCKECMEMVWQRRSEAYRKKDPSVADPNWSWIDICREQDLHLMLS</sequence>
<evidence type="ECO:0000313" key="3">
    <source>
        <dbReference type="Proteomes" id="UP000654913"/>
    </source>
</evidence>
<keyword evidence="3" id="KW-1185">Reference proteome</keyword>
<evidence type="ECO:0008006" key="4">
    <source>
        <dbReference type="Google" id="ProtNLM"/>
    </source>
</evidence>
<accession>A0A7R7XV10</accession>
<organism evidence="2 3">
    <name type="scientific">Aspergillus puulaauensis</name>
    <dbReference type="NCBI Taxonomy" id="1220207"/>
    <lineage>
        <taxon>Eukaryota</taxon>
        <taxon>Fungi</taxon>
        <taxon>Dikarya</taxon>
        <taxon>Ascomycota</taxon>
        <taxon>Pezizomycotina</taxon>
        <taxon>Eurotiomycetes</taxon>
        <taxon>Eurotiomycetidae</taxon>
        <taxon>Eurotiales</taxon>
        <taxon>Aspergillaceae</taxon>
        <taxon>Aspergillus</taxon>
    </lineage>
</organism>
<feature type="region of interest" description="Disordered" evidence="1">
    <location>
        <begin position="318"/>
        <end position="343"/>
    </location>
</feature>
<dbReference type="KEGG" id="apuu:APUU_60347A"/>
<protein>
    <recommendedName>
        <fullName evidence="4">Fungal-specific transcription factor domain-containing protein</fullName>
    </recommendedName>
</protein>
<dbReference type="Proteomes" id="UP000654913">
    <property type="component" value="Chromosome 6"/>
</dbReference>
<reference evidence="2" key="2">
    <citation type="submission" date="2021-02" db="EMBL/GenBank/DDBJ databases">
        <title>Aspergillus puulaauensis MK2 genome sequence.</title>
        <authorList>
            <person name="Futagami T."/>
            <person name="Mori K."/>
            <person name="Kadooka C."/>
            <person name="Tanaka T."/>
        </authorList>
    </citation>
    <scope>NUCLEOTIDE SEQUENCE</scope>
    <source>
        <strain evidence="2">MK2</strain>
    </source>
</reference>
<dbReference type="OrthoDB" id="5089701at2759"/>
<reference evidence="2" key="1">
    <citation type="submission" date="2021-01" db="EMBL/GenBank/DDBJ databases">
        <authorList>
            <consortium name="Aspergillus puulaauensis MK2 genome sequencing consortium"/>
            <person name="Kazuki M."/>
            <person name="Futagami T."/>
        </authorList>
    </citation>
    <scope>NUCLEOTIDE SEQUENCE</scope>
    <source>
        <strain evidence="2">MK2</strain>
    </source>
</reference>
<proteinExistence type="predicted"/>
<name>A0A7R7XV10_9EURO</name>
<dbReference type="RefSeq" id="XP_041559493.1">
    <property type="nucleotide sequence ID" value="XM_041693577.1"/>
</dbReference>
<dbReference type="GeneID" id="64977304"/>
<dbReference type="EMBL" id="AP024448">
    <property type="protein sequence ID" value="BCS27299.1"/>
    <property type="molecule type" value="Genomic_DNA"/>
</dbReference>